<feature type="region of interest" description="Disordered" evidence="1">
    <location>
        <begin position="688"/>
        <end position="715"/>
    </location>
</feature>
<comment type="caution">
    <text evidence="2">The sequence shown here is derived from an EMBL/GenBank/DDBJ whole genome shotgun (WGS) entry which is preliminary data.</text>
</comment>
<organism evidence="2 3">
    <name type="scientific">Acanthosepion pharaonis</name>
    <name type="common">Pharaoh cuttlefish</name>
    <name type="synonym">Sepia pharaonis</name>
    <dbReference type="NCBI Taxonomy" id="158019"/>
    <lineage>
        <taxon>Eukaryota</taxon>
        <taxon>Metazoa</taxon>
        <taxon>Spiralia</taxon>
        <taxon>Lophotrochozoa</taxon>
        <taxon>Mollusca</taxon>
        <taxon>Cephalopoda</taxon>
        <taxon>Coleoidea</taxon>
        <taxon>Decapodiformes</taxon>
        <taxon>Sepiida</taxon>
        <taxon>Sepiina</taxon>
        <taxon>Sepiidae</taxon>
        <taxon>Acanthosepion</taxon>
    </lineage>
</organism>
<feature type="compositionally biased region" description="Basic and acidic residues" evidence="1">
    <location>
        <begin position="429"/>
        <end position="439"/>
    </location>
</feature>
<evidence type="ECO:0000313" key="3">
    <source>
        <dbReference type="Proteomes" id="UP000597762"/>
    </source>
</evidence>
<dbReference type="AlphaFoldDB" id="A0A812DTK8"/>
<feature type="region of interest" description="Disordered" evidence="1">
    <location>
        <begin position="559"/>
        <end position="583"/>
    </location>
</feature>
<feature type="region of interest" description="Disordered" evidence="1">
    <location>
        <begin position="486"/>
        <end position="511"/>
    </location>
</feature>
<evidence type="ECO:0000313" key="2">
    <source>
        <dbReference type="EMBL" id="CAE1308658.1"/>
    </source>
</evidence>
<keyword evidence="3" id="KW-1185">Reference proteome</keyword>
<protein>
    <submittedName>
        <fullName evidence="2">Uncharacterized protein</fullName>
    </submittedName>
</protein>
<sequence length="728" mass="79466">MPRNAHYGSPATANEGLLRDLRTCLLRRITGVRLRQTKAFDKITHFTHLPSKAHYGIRPVLATGATGRAGGVPAGVGSQAWAPGTTWGWAPSEPGQGAEFSSDFRSHTSEIVRRPSDVGAGVRAIWASRRLFSSFHWDKNLVTASRGGGVSRPGFTGTTNNIRSEWDGDPTKTGAFWKRGHPPHLMSADDVWTLSQPRASTGQKSHRVCTGRPATRCFVLIEQSDSPVRTSSELTVRCRTNAPPRRETLSNGLDGSANRLRANAGAGSRGAPRRPGRGAVLLAGRRAGSDGVAPRAETRSACDTRKRTEKGAEDDEHRRPDMSHRQMHERERPSHRPENAEHRRPRPPSPTRRTPTTTATPKDHYDTLNPRRKARTERTLQPRTGSSLHTGTARPTQSSEPILLPKTCADGGYGPTRAAKTGPGFSRAASDRTPPEPRRSTGRFSVSPDEPIPRTRSFTKKNSSGALGDVSGLACVTAVSPEATRRHRHRCQQRRREALSPTGFGNINPIPFRRKAGRSSFAAFCLRTTKRLTDPAPFPGRLSPASHSIICYYHQDLHPRSAPPGSRPRLPCSPRRPPTRRGIGQARASFSSAQALLAATVRHRSVAPAPSIFGAADSDFRGHRPAVYIDRHPFGDLMGVALGTLAGRLVHPTAPVLLTKSGPLGTRIRFCRRRDDEGGREVGRLRIRESRPVPPVPSSRVGRGRERPRGLQSFALPDGIAKIERQLS</sequence>
<gene>
    <name evidence="2" type="ORF">SPHA_60486</name>
</gene>
<feature type="compositionally biased region" description="Low complexity" evidence="1">
    <location>
        <begin position="255"/>
        <end position="270"/>
    </location>
</feature>
<feature type="compositionally biased region" description="Basic and acidic residues" evidence="1">
    <location>
        <begin position="296"/>
        <end position="342"/>
    </location>
</feature>
<proteinExistence type="predicted"/>
<dbReference type="OrthoDB" id="6154066at2759"/>
<feature type="region of interest" description="Disordered" evidence="1">
    <location>
        <begin position="229"/>
        <end position="465"/>
    </location>
</feature>
<accession>A0A812DTK8</accession>
<feature type="compositionally biased region" description="Polar residues" evidence="1">
    <location>
        <begin position="379"/>
        <end position="400"/>
    </location>
</feature>
<name>A0A812DTK8_ACAPH</name>
<reference evidence="2" key="1">
    <citation type="submission" date="2021-01" db="EMBL/GenBank/DDBJ databases">
        <authorList>
            <person name="Li R."/>
            <person name="Bekaert M."/>
        </authorList>
    </citation>
    <scope>NUCLEOTIDE SEQUENCE</scope>
    <source>
        <strain evidence="2">Farmed</strain>
    </source>
</reference>
<evidence type="ECO:0000256" key="1">
    <source>
        <dbReference type="SAM" id="MobiDB-lite"/>
    </source>
</evidence>
<feature type="compositionally biased region" description="Low complexity" evidence="1">
    <location>
        <begin position="351"/>
        <end position="360"/>
    </location>
</feature>
<dbReference type="Proteomes" id="UP000597762">
    <property type="component" value="Unassembled WGS sequence"/>
</dbReference>
<dbReference type="EMBL" id="CAHIKZ030004209">
    <property type="protein sequence ID" value="CAE1308658.1"/>
    <property type="molecule type" value="Genomic_DNA"/>
</dbReference>